<feature type="region of interest" description="Disordered" evidence="1">
    <location>
        <begin position="1"/>
        <end position="25"/>
    </location>
</feature>
<dbReference type="InterPro" id="IPR052986">
    <property type="entry name" value="VLIG_GTPase"/>
</dbReference>
<evidence type="ECO:0000259" key="2">
    <source>
        <dbReference type="PROSITE" id="PS51717"/>
    </source>
</evidence>
<feature type="compositionally biased region" description="Basic and acidic residues" evidence="1">
    <location>
        <begin position="12"/>
        <end position="23"/>
    </location>
</feature>
<dbReference type="PANTHER" id="PTHR14819:SF5">
    <property type="entry name" value="INTERFERON-INDUCED VERY LARGE GTPASE 1"/>
    <property type="match status" value="1"/>
</dbReference>
<dbReference type="InterPro" id="IPR058641">
    <property type="entry name" value="GVIN1_dom"/>
</dbReference>
<name>A0A173GTS0_MACRS</name>
<dbReference type="Pfam" id="PF25974">
    <property type="entry name" value="URGCP_9th"/>
    <property type="match status" value="1"/>
</dbReference>
<evidence type="ECO:0000313" key="3">
    <source>
        <dbReference type="EMBL" id="ANH79229.1"/>
    </source>
</evidence>
<sequence length="1302" mass="151571">MNCDDQPLPDEDTTHSLTDESSRQDAFILNYGEMEESSWEEGGTDLGIGCEETEDSSTERQKEIIGNLGLTQYFEENEEISVQTAMVQSSSQRDAMSDIPWFVLLKLLMLDYRGRDDILSDVIRNSFPTAKDVPTDNSGYMGGLDDIFLHLDNETSLTAQSHLPHPTDVLTALILCSSNFLRQILCEKLYMCKLSIPLIIPSVLNRDSMFLLWSLRSTILEHRLPSGELCETSVVKCRIPIVSCLRLGEISRSKSRFLNEIISDQNHPTFFHRDCLNGMCQRILSEGALEISWYYPVEESRDNDCLGRNVAIMNLRGDGNLSLQPSCIFVHQNVSAQDASQKLRGGQQKFMETLDKVTEAAGKQEDSPDYTRFRQVINFDIDTDICYISDLWKGDPPMAPANPGYSENVNKIKQILLKRIMIKRPLHLTIGQFSARLKDIWDGVLDQNFVFSFRNSLEMDAYYALENEQSDISWMLKSAEMKWFNSKRNLIENRENELGALRLNLTAECRSHLEQVYRQAREKLENYFLNNEYQSLFEQWRVSAMLRLEASYRSIVEKAVENINTEISKRRIKINEKKDMQTNITKIMDEAKKLAGELQLRNDINPLGEEELRESFNAKWTEWMDAIPQNTKENLDVQREIDHILDNAHTLEFTLLNKARKERHHTIVLDNFGYAIEKYILEKTAKASFLHFLTNKHNTAIGYLKTLLEKVKYLFSNEGSQITPEGCAYTLIDLVREEMQKMKSDLKFKNEEEFEICIIVFTWQYACFVYHRFLDQSTAQHRRNEMVDNGIHPVFEEVLLQYFPDSATKVTNQIRTWLTHQRSSRNFAVITKKHIKDTKIGKEEARAHIQELVNVLFEDVQSYIDEIEIQCFRELYIEKIIRKLTEMESQCRDLITLTKTFRNELAVYLCQFSVPMFCDKHKAYIESMDQRLIYKRENYGPCFESFANFYYRSTNEQALASVLSEYLYNAIEKAIRVNLRTDLVEDIRNNVSDLRLKPSFLRAVLRKLLEKDDFEEFYLYLTDRDACLQQWLSYFIDQYLFASERDGLNRYTEIAFRNIERLISVSCEMIVRPLPSSSEKSMDSWFEEFIQRVTDKLPLPVQDLLSLADGYEIVSLESFVSQLSDKIRNCQEKLKATFKNHTPDHQKAAHENNIYKLIANECKGCTEKCPFCYAPCSLNTCGHTDSGIDHVALAHHPQACGKYRERISSKLSTESCEALVASNVSFACKENNWKPDFYKDYKKIFPDWKIQGDASTEATPYWKWFLVKYERQLAERYRAERPDIPTSWKNITEEAALKSLEH</sequence>
<dbReference type="InterPro" id="IPR030383">
    <property type="entry name" value="G_VLIG_dom"/>
</dbReference>
<feature type="domain" description="VLIG-type G" evidence="2">
    <location>
        <begin position="320"/>
        <end position="441"/>
    </location>
</feature>
<dbReference type="GO" id="GO:0005525">
    <property type="term" value="F:GTP binding"/>
    <property type="evidence" value="ECO:0007669"/>
    <property type="project" value="InterPro"/>
</dbReference>
<dbReference type="Pfam" id="PF25683">
    <property type="entry name" value="URGCP_GTPase"/>
    <property type="match status" value="1"/>
</dbReference>
<reference evidence="3" key="1">
    <citation type="submission" date="2015-12" db="EMBL/GenBank/DDBJ databases">
        <title>Three very large inducible GTPases respond to bacterial and WSSV challenge in giant fresh water prawn Macrobrachium rosenbergii.</title>
        <authorList>
            <person name="Huang Y."/>
            <person name="Ren Q."/>
            <person name="Wang W."/>
        </authorList>
    </citation>
    <scope>NUCLEOTIDE SEQUENCE</scope>
</reference>
<dbReference type="PANTHER" id="PTHR14819">
    <property type="entry name" value="GTP-BINDING"/>
    <property type="match status" value="1"/>
</dbReference>
<evidence type="ECO:0000256" key="1">
    <source>
        <dbReference type="SAM" id="MobiDB-lite"/>
    </source>
</evidence>
<dbReference type="EMBL" id="KU359426">
    <property type="protein sequence ID" value="ANH79229.1"/>
    <property type="molecule type" value="mRNA"/>
</dbReference>
<organism evidence="3">
    <name type="scientific">Macrobrachium rosenbergii</name>
    <name type="common">Giant fresh water prawn</name>
    <dbReference type="NCBI Taxonomy" id="79674"/>
    <lineage>
        <taxon>Eukaryota</taxon>
        <taxon>Metazoa</taxon>
        <taxon>Ecdysozoa</taxon>
        <taxon>Arthropoda</taxon>
        <taxon>Crustacea</taxon>
        <taxon>Multicrustacea</taxon>
        <taxon>Malacostraca</taxon>
        <taxon>Eumalacostraca</taxon>
        <taxon>Eucarida</taxon>
        <taxon>Decapoda</taxon>
        <taxon>Pleocyemata</taxon>
        <taxon>Caridea</taxon>
        <taxon>Palaemonoidea</taxon>
        <taxon>Palaemonidae</taxon>
        <taxon>Macrobrachium</taxon>
    </lineage>
</organism>
<protein>
    <submittedName>
        <fullName evidence="3">VLIG3</fullName>
    </submittedName>
</protein>
<proteinExistence type="evidence at transcript level"/>
<accession>A0A173GTS0</accession>
<dbReference type="PROSITE" id="PS51717">
    <property type="entry name" value="G_VLIG"/>
    <property type="match status" value="1"/>
</dbReference>
<dbReference type="Pfam" id="PF25496">
    <property type="entry name" value="URGCP"/>
    <property type="match status" value="1"/>
</dbReference>
<dbReference type="InterPro" id="IPR057365">
    <property type="entry name" value="URGCP"/>
</dbReference>